<dbReference type="Proteomes" id="UP001630127">
    <property type="component" value="Unassembled WGS sequence"/>
</dbReference>
<proteinExistence type="predicted"/>
<evidence type="ECO:0000313" key="2">
    <source>
        <dbReference type="EMBL" id="KAL3533660.1"/>
    </source>
</evidence>
<evidence type="ECO:0000313" key="3">
    <source>
        <dbReference type="Proteomes" id="UP001630127"/>
    </source>
</evidence>
<dbReference type="EMBL" id="JBJUIK010000003">
    <property type="protein sequence ID" value="KAL3533660.1"/>
    <property type="molecule type" value="Genomic_DNA"/>
</dbReference>
<evidence type="ECO:0000256" key="1">
    <source>
        <dbReference type="SAM" id="MobiDB-lite"/>
    </source>
</evidence>
<dbReference type="AlphaFoldDB" id="A0ABD3AR72"/>
<comment type="caution">
    <text evidence="2">The sequence shown here is derived from an EMBL/GenBank/DDBJ whole genome shotgun (WGS) entry which is preliminary data.</text>
</comment>
<gene>
    <name evidence="2" type="ORF">ACH5RR_007181</name>
</gene>
<keyword evidence="3" id="KW-1185">Reference proteome</keyword>
<protein>
    <submittedName>
        <fullName evidence="2">Uncharacterized protein</fullName>
    </submittedName>
</protein>
<reference evidence="2 3" key="1">
    <citation type="submission" date="2024-11" db="EMBL/GenBank/DDBJ databases">
        <title>A near-complete genome assembly of Cinchona calisaya.</title>
        <authorList>
            <person name="Lian D.C."/>
            <person name="Zhao X.W."/>
            <person name="Wei L."/>
        </authorList>
    </citation>
    <scope>NUCLEOTIDE SEQUENCE [LARGE SCALE GENOMIC DNA]</scope>
    <source>
        <tissue evidence="2">Nenye</tissue>
    </source>
</reference>
<organism evidence="2 3">
    <name type="scientific">Cinchona calisaya</name>
    <dbReference type="NCBI Taxonomy" id="153742"/>
    <lineage>
        <taxon>Eukaryota</taxon>
        <taxon>Viridiplantae</taxon>
        <taxon>Streptophyta</taxon>
        <taxon>Embryophyta</taxon>
        <taxon>Tracheophyta</taxon>
        <taxon>Spermatophyta</taxon>
        <taxon>Magnoliopsida</taxon>
        <taxon>eudicotyledons</taxon>
        <taxon>Gunneridae</taxon>
        <taxon>Pentapetalae</taxon>
        <taxon>asterids</taxon>
        <taxon>lamiids</taxon>
        <taxon>Gentianales</taxon>
        <taxon>Rubiaceae</taxon>
        <taxon>Cinchonoideae</taxon>
        <taxon>Cinchoneae</taxon>
        <taxon>Cinchona</taxon>
    </lineage>
</organism>
<name>A0ABD3AR72_9GENT</name>
<feature type="region of interest" description="Disordered" evidence="1">
    <location>
        <begin position="1"/>
        <end position="43"/>
    </location>
</feature>
<accession>A0ABD3AR72</accession>
<sequence length="75" mass="7910">MDARTALLSSDDQGPVAKANQNVAKSSPPRFIDQGSPIGKSKNLKQPLFHFRTPNVPNSCASGPISTGIQEVAYG</sequence>